<name>A0A0J9E2Y0_9RHOB</name>
<accession>A0A0J9E2Y0</accession>
<dbReference type="STRING" id="1675527.AIOL_002020"/>
<evidence type="ECO:0000313" key="1">
    <source>
        <dbReference type="EMBL" id="KMW57062.1"/>
    </source>
</evidence>
<protein>
    <submittedName>
        <fullName evidence="1">Uncharacterized protein</fullName>
    </submittedName>
</protein>
<evidence type="ECO:0000313" key="2">
    <source>
        <dbReference type="Proteomes" id="UP000037178"/>
    </source>
</evidence>
<gene>
    <name evidence="1" type="ORF">AIOL_002020</name>
</gene>
<sequence>MDMVVLVAAIVSIGVVVLYKTHSAVDDYSTELETCMWRHTNILNGKFNNGSLNYQERLQKMQRRCGDI</sequence>
<organism evidence="1 2">
    <name type="scientific">Candidatus Rhodobacter oscarellae</name>
    <dbReference type="NCBI Taxonomy" id="1675527"/>
    <lineage>
        <taxon>Bacteria</taxon>
        <taxon>Pseudomonadati</taxon>
        <taxon>Pseudomonadota</taxon>
        <taxon>Alphaproteobacteria</taxon>
        <taxon>Rhodobacterales</taxon>
        <taxon>Rhodobacter group</taxon>
        <taxon>Rhodobacter</taxon>
    </lineage>
</organism>
<keyword evidence="2" id="KW-1185">Reference proteome</keyword>
<dbReference type="PATRIC" id="fig|1675527.3.peg.2125"/>
<comment type="caution">
    <text evidence="1">The sequence shown here is derived from an EMBL/GenBank/DDBJ whole genome shotgun (WGS) entry which is preliminary data.</text>
</comment>
<dbReference type="AlphaFoldDB" id="A0A0J9E2Y0"/>
<dbReference type="EMBL" id="LFTY01000002">
    <property type="protein sequence ID" value="KMW57062.1"/>
    <property type="molecule type" value="Genomic_DNA"/>
</dbReference>
<reference evidence="1 2" key="1">
    <citation type="submission" date="2015-06" db="EMBL/GenBank/DDBJ databases">
        <title>Draft genome sequence of an Alphaproteobacteria species associated to the Mediterranean sponge Oscarella lobularis.</title>
        <authorList>
            <person name="Jourda C."/>
            <person name="Santini S."/>
            <person name="Claverie J.-M."/>
        </authorList>
    </citation>
    <scope>NUCLEOTIDE SEQUENCE [LARGE SCALE GENOMIC DNA]</scope>
    <source>
        <strain evidence="1">IGS</strain>
    </source>
</reference>
<proteinExistence type="predicted"/>
<dbReference type="Proteomes" id="UP000037178">
    <property type="component" value="Unassembled WGS sequence"/>
</dbReference>